<dbReference type="PANTHER" id="PTHR44154:SF1">
    <property type="entry name" value="QUINONE OXIDOREDUCTASE"/>
    <property type="match status" value="1"/>
</dbReference>
<gene>
    <name evidence="4" type="ORF">KGQ19_16280</name>
</gene>
<sequence length="161" mass="17116">MRAAWYDHNGAAGEVLTVGELPDPEPRVGEVRVGIEAAGINPAGVKRRSGAGGRAMTHDRVIPGDDGAGVIDRVGPRVPTARIGQRVWIHSANHTSAFGANLPLTSAVIATGGNHRRLRLRRRPRTGAALLPTHAPRRHDPHRPGLRHAGRSIGKVLLTVP</sequence>
<dbReference type="Gene3D" id="3.90.180.10">
    <property type="entry name" value="Medium-chain alcohol dehydrogenases, catalytic domain"/>
    <property type="match status" value="1"/>
</dbReference>
<feature type="domain" description="Alcohol dehydrogenase-like N-terminal" evidence="3">
    <location>
        <begin position="29"/>
        <end position="92"/>
    </location>
</feature>
<dbReference type="SUPFAM" id="SSF50129">
    <property type="entry name" value="GroES-like"/>
    <property type="match status" value="1"/>
</dbReference>
<comment type="caution">
    <text evidence="4">The sequence shown here is derived from an EMBL/GenBank/DDBJ whole genome shotgun (WGS) entry which is preliminary data.</text>
</comment>
<dbReference type="InterPro" id="IPR013154">
    <property type="entry name" value="ADH-like_N"/>
</dbReference>
<name>A0ABS5KR03_9ACTN</name>
<dbReference type="Proteomes" id="UP000730482">
    <property type="component" value="Unassembled WGS sequence"/>
</dbReference>
<dbReference type="InterPro" id="IPR051603">
    <property type="entry name" value="Zinc-ADH_QOR/CCCR"/>
</dbReference>
<evidence type="ECO:0000313" key="4">
    <source>
        <dbReference type="EMBL" id="MBS2548425.1"/>
    </source>
</evidence>
<dbReference type="Pfam" id="PF08240">
    <property type="entry name" value="ADH_N"/>
    <property type="match status" value="1"/>
</dbReference>
<accession>A0ABS5KR03</accession>
<dbReference type="InterPro" id="IPR011032">
    <property type="entry name" value="GroES-like_sf"/>
</dbReference>
<protein>
    <submittedName>
        <fullName evidence="4">Alcohol dehydrogenase catalytic domain-containing protein</fullName>
    </submittedName>
</protein>
<evidence type="ECO:0000256" key="2">
    <source>
        <dbReference type="SAM" id="MobiDB-lite"/>
    </source>
</evidence>
<evidence type="ECO:0000313" key="5">
    <source>
        <dbReference type="Proteomes" id="UP000730482"/>
    </source>
</evidence>
<dbReference type="EMBL" id="JAAFYZ010000048">
    <property type="protein sequence ID" value="MBS2548425.1"/>
    <property type="molecule type" value="Genomic_DNA"/>
</dbReference>
<dbReference type="PANTHER" id="PTHR44154">
    <property type="entry name" value="QUINONE OXIDOREDUCTASE"/>
    <property type="match status" value="1"/>
</dbReference>
<evidence type="ECO:0000256" key="1">
    <source>
        <dbReference type="ARBA" id="ARBA00022857"/>
    </source>
</evidence>
<feature type="region of interest" description="Disordered" evidence="2">
    <location>
        <begin position="45"/>
        <end position="67"/>
    </location>
</feature>
<keyword evidence="1" id="KW-0521">NADP</keyword>
<reference evidence="4 5" key="1">
    <citation type="submission" date="2020-02" db="EMBL/GenBank/DDBJ databases">
        <title>Acidophilic actinobacteria isolated from forest soil.</title>
        <authorList>
            <person name="Golinska P."/>
        </authorList>
    </citation>
    <scope>NUCLEOTIDE SEQUENCE [LARGE SCALE GENOMIC DNA]</scope>
    <source>
        <strain evidence="4 5">NL8</strain>
    </source>
</reference>
<evidence type="ECO:0000259" key="3">
    <source>
        <dbReference type="Pfam" id="PF08240"/>
    </source>
</evidence>
<dbReference type="RefSeq" id="WP_212010011.1">
    <property type="nucleotide sequence ID" value="NZ_JAAFYZ010000048.1"/>
</dbReference>
<feature type="region of interest" description="Disordered" evidence="2">
    <location>
        <begin position="125"/>
        <end position="148"/>
    </location>
</feature>
<keyword evidence="5" id="KW-1185">Reference proteome</keyword>
<proteinExistence type="predicted"/>
<feature type="compositionally biased region" description="Basic residues" evidence="2">
    <location>
        <begin position="135"/>
        <end position="148"/>
    </location>
</feature>
<organism evidence="4 5">
    <name type="scientific">Catenulispora pinistramenti</name>
    <dbReference type="NCBI Taxonomy" id="2705254"/>
    <lineage>
        <taxon>Bacteria</taxon>
        <taxon>Bacillati</taxon>
        <taxon>Actinomycetota</taxon>
        <taxon>Actinomycetes</taxon>
        <taxon>Catenulisporales</taxon>
        <taxon>Catenulisporaceae</taxon>
        <taxon>Catenulispora</taxon>
    </lineage>
</organism>